<dbReference type="InterPro" id="IPR038460">
    <property type="entry name" value="AcetylCoA_hyd_C_sf"/>
</dbReference>
<dbReference type="EC" id="2.8.3.-" evidence="5"/>
<dbReference type="Gene3D" id="3.40.1080.20">
    <property type="entry name" value="Acetyl-CoA hydrolase/transferase C-terminal domain"/>
    <property type="match status" value="1"/>
</dbReference>
<keyword evidence="2 5" id="KW-0808">Transferase</keyword>
<proteinExistence type="inferred from homology"/>
<feature type="domain" description="Acetyl-CoA hydrolase/transferase N-terminal" evidence="3">
    <location>
        <begin position="4"/>
        <end position="184"/>
    </location>
</feature>
<dbReference type="Pfam" id="PF13336">
    <property type="entry name" value="AcetylCoA_hyd_C"/>
    <property type="match status" value="1"/>
</dbReference>
<evidence type="ECO:0000313" key="5">
    <source>
        <dbReference type="EMBL" id="MBB6217461.1"/>
    </source>
</evidence>
<protein>
    <submittedName>
        <fullName evidence="5">4-hydroxybutyrate CoA-transferase</fullName>
        <ecNumber evidence="5">2.8.3.-</ecNumber>
    </submittedName>
</protein>
<dbReference type="Proteomes" id="UP000579281">
    <property type="component" value="Unassembled WGS sequence"/>
</dbReference>
<dbReference type="EMBL" id="JACHEN010000024">
    <property type="protein sequence ID" value="MBB6217461.1"/>
    <property type="molecule type" value="Genomic_DNA"/>
</dbReference>
<dbReference type="InterPro" id="IPR037171">
    <property type="entry name" value="NagB/RpiA_transferase-like"/>
</dbReference>
<dbReference type="GO" id="GO:0006083">
    <property type="term" value="P:acetate metabolic process"/>
    <property type="evidence" value="ECO:0007669"/>
    <property type="project" value="InterPro"/>
</dbReference>
<dbReference type="SUPFAM" id="SSF100950">
    <property type="entry name" value="NagB/RpiA/CoA transferase-like"/>
    <property type="match status" value="2"/>
</dbReference>
<dbReference type="InterPro" id="IPR003702">
    <property type="entry name" value="ActCoA_hydro_N"/>
</dbReference>
<comment type="caution">
    <text evidence="5">The sequence shown here is derived from an EMBL/GenBank/DDBJ whole genome shotgun (WGS) entry which is preliminary data.</text>
</comment>
<dbReference type="Pfam" id="PF02550">
    <property type="entry name" value="AcetylCoA_hydro"/>
    <property type="match status" value="1"/>
</dbReference>
<gene>
    <name evidence="5" type="ORF">HNQ80_003582</name>
</gene>
<reference evidence="5 6" key="1">
    <citation type="submission" date="2020-08" db="EMBL/GenBank/DDBJ databases">
        <title>Genomic Encyclopedia of Type Strains, Phase IV (KMG-IV): sequencing the most valuable type-strain genomes for metagenomic binning, comparative biology and taxonomic classification.</title>
        <authorList>
            <person name="Goeker M."/>
        </authorList>
    </citation>
    <scope>NUCLEOTIDE SEQUENCE [LARGE SCALE GENOMIC DNA]</scope>
    <source>
        <strain evidence="5 6">DSM 103526</strain>
    </source>
</reference>
<dbReference type="RefSeq" id="WP_184311962.1">
    <property type="nucleotide sequence ID" value="NZ_JACHEN010000024.1"/>
</dbReference>
<dbReference type="GO" id="GO:0008775">
    <property type="term" value="F:acetate CoA-transferase activity"/>
    <property type="evidence" value="ECO:0007669"/>
    <property type="project" value="InterPro"/>
</dbReference>
<evidence type="ECO:0000256" key="2">
    <source>
        <dbReference type="ARBA" id="ARBA00022679"/>
    </source>
</evidence>
<dbReference type="Gene3D" id="3.40.1080.10">
    <property type="entry name" value="Glutaconate Coenzyme A-transferase"/>
    <property type="match status" value="1"/>
</dbReference>
<feature type="domain" description="Acetyl-CoA hydrolase/transferase C-terminal" evidence="4">
    <location>
        <begin position="272"/>
        <end position="424"/>
    </location>
</feature>
<dbReference type="PANTHER" id="PTHR21432:SF20">
    <property type="entry name" value="ACETYL-COA HYDROLASE"/>
    <property type="match status" value="1"/>
</dbReference>
<accession>A0A841KVK4</accession>
<name>A0A841KVK4_9FIRM</name>
<evidence type="ECO:0000313" key="6">
    <source>
        <dbReference type="Proteomes" id="UP000579281"/>
    </source>
</evidence>
<dbReference type="InterPro" id="IPR026888">
    <property type="entry name" value="AcetylCoA_hyd_C"/>
</dbReference>
<dbReference type="PANTHER" id="PTHR21432">
    <property type="entry name" value="ACETYL-COA HYDROLASE-RELATED"/>
    <property type="match status" value="1"/>
</dbReference>
<dbReference type="AlphaFoldDB" id="A0A841KVK4"/>
<dbReference type="Gene3D" id="3.30.750.70">
    <property type="entry name" value="4-hydroxybutyrate coenzyme like domains"/>
    <property type="match status" value="1"/>
</dbReference>
<comment type="similarity">
    <text evidence="1">Belongs to the acetyl-CoA hydrolase/transferase family.</text>
</comment>
<organism evidence="5 6">
    <name type="scientific">Anaerosolibacter carboniphilus</name>
    <dbReference type="NCBI Taxonomy" id="1417629"/>
    <lineage>
        <taxon>Bacteria</taxon>
        <taxon>Bacillati</taxon>
        <taxon>Bacillota</taxon>
        <taxon>Clostridia</taxon>
        <taxon>Peptostreptococcales</taxon>
        <taxon>Thermotaleaceae</taxon>
        <taxon>Anaerosolibacter</taxon>
    </lineage>
</organism>
<evidence type="ECO:0000259" key="3">
    <source>
        <dbReference type="Pfam" id="PF02550"/>
    </source>
</evidence>
<dbReference type="InterPro" id="IPR046433">
    <property type="entry name" value="ActCoA_hydro"/>
</dbReference>
<evidence type="ECO:0000256" key="1">
    <source>
        <dbReference type="ARBA" id="ARBA00009632"/>
    </source>
</evidence>
<keyword evidence="6" id="KW-1185">Reference proteome</keyword>
<sequence length="431" mass="47564">MDWQAVYKNKQISAVEAAEKIKSGDRVVIGHAVSEPSEIIQAMIKNKEQYQNVEIVHMVPMGKGEYTKSEMESHFIHNALFVGGATRKAIREGRGDYTPCFFYEIPRLFRQGYMPVDVALIQLSSPDEHGYCSFGLSVDYTKPGAEAAKLIIAEVNEQMPRTMGDSFIHVSEVDYFVNTSRSIIELQPPALGDVERAIGENCATLIEDGATLQLGIGAIPDAVLMFLKDKKDLGIHSEMFSDGVVELVKAGVITNKKKSIHKGKMIATFLMGTKKLYNFVDNNPAVELYPVDYVNNPAVIMKNHKMVSINSCIQVDLMGQVVSESIGLTQFSGVGGQVDYVRGASMAENGKSIIAMPSTASGGKVSRIVALLDEGSAVTTSRNDVHYVVTEYGIAELRGKTLRERGKALINIAHPDYRESLTEEWERRFKR</sequence>
<evidence type="ECO:0000259" key="4">
    <source>
        <dbReference type="Pfam" id="PF13336"/>
    </source>
</evidence>